<reference evidence="4 5" key="1">
    <citation type="submission" date="2021-06" db="EMBL/GenBank/DDBJ databases">
        <authorList>
            <person name="Sun Q."/>
            <person name="Li D."/>
        </authorList>
    </citation>
    <scope>NUCLEOTIDE SEQUENCE [LARGE SCALE GENOMIC DNA]</scope>
    <source>
        <strain evidence="4 5">MSJ-40</strain>
    </source>
</reference>
<feature type="domain" description="Fe-containing alcohol dehydrogenase-like C-terminal" evidence="3">
    <location>
        <begin position="178"/>
        <end position="380"/>
    </location>
</feature>
<dbReference type="InterPro" id="IPR001670">
    <property type="entry name" value="ADH_Fe/GldA"/>
</dbReference>
<dbReference type="RefSeq" id="WP_216520947.1">
    <property type="nucleotide sequence ID" value="NZ_JAHLPM010000013.1"/>
</dbReference>
<dbReference type="Pfam" id="PF00465">
    <property type="entry name" value="Fe-ADH"/>
    <property type="match status" value="1"/>
</dbReference>
<dbReference type="PANTHER" id="PTHR11496">
    <property type="entry name" value="ALCOHOL DEHYDROGENASE"/>
    <property type="match status" value="1"/>
</dbReference>
<evidence type="ECO:0000259" key="2">
    <source>
        <dbReference type="Pfam" id="PF00465"/>
    </source>
</evidence>
<evidence type="ECO:0000313" key="5">
    <source>
        <dbReference type="Proteomes" id="UP000749471"/>
    </source>
</evidence>
<feature type="domain" description="Alcohol dehydrogenase iron-type/glycerol dehydrogenase GldA" evidence="2">
    <location>
        <begin position="9"/>
        <end position="166"/>
    </location>
</feature>
<keyword evidence="5" id="KW-1185">Reference proteome</keyword>
<dbReference type="InterPro" id="IPR039697">
    <property type="entry name" value="Alcohol_dehydrogenase_Fe"/>
</dbReference>
<dbReference type="InterPro" id="IPR018211">
    <property type="entry name" value="ADH_Fe_CS"/>
</dbReference>
<comment type="caution">
    <text evidence="4">The sequence shown here is derived from an EMBL/GenBank/DDBJ whole genome shotgun (WGS) entry which is preliminary data.</text>
</comment>
<name>A0ABS6EAN2_9FIRM</name>
<protein>
    <submittedName>
        <fullName evidence="4">Iron-containing alcohol dehydrogenase</fullName>
    </submittedName>
</protein>
<keyword evidence="1" id="KW-0560">Oxidoreductase</keyword>
<organism evidence="4 5">
    <name type="scientific">Tissierella simiarum</name>
    <dbReference type="NCBI Taxonomy" id="2841534"/>
    <lineage>
        <taxon>Bacteria</taxon>
        <taxon>Bacillati</taxon>
        <taxon>Bacillota</taxon>
        <taxon>Tissierellia</taxon>
        <taxon>Tissierellales</taxon>
        <taxon>Tissierellaceae</taxon>
        <taxon>Tissierella</taxon>
    </lineage>
</organism>
<dbReference type="Pfam" id="PF25137">
    <property type="entry name" value="ADH_Fe_C"/>
    <property type="match status" value="1"/>
</dbReference>
<proteinExistence type="predicted"/>
<dbReference type="Proteomes" id="UP000749471">
    <property type="component" value="Unassembled WGS sequence"/>
</dbReference>
<dbReference type="EMBL" id="JAHLPM010000013">
    <property type="protein sequence ID" value="MBU5439238.1"/>
    <property type="molecule type" value="Genomic_DNA"/>
</dbReference>
<gene>
    <name evidence="4" type="ORF">KQI42_14540</name>
</gene>
<dbReference type="CDD" id="cd08180">
    <property type="entry name" value="PDD"/>
    <property type="match status" value="1"/>
</dbReference>
<accession>A0ABS6EAN2</accession>
<evidence type="ECO:0000313" key="4">
    <source>
        <dbReference type="EMBL" id="MBU5439238.1"/>
    </source>
</evidence>
<evidence type="ECO:0000259" key="3">
    <source>
        <dbReference type="Pfam" id="PF25137"/>
    </source>
</evidence>
<sequence length="384" mass="42687">MNRFIQKTEIYHGFNSIESLRNIDKKRIFIVTDESMVKLGMLTKITFILDSLNIDWSFFQEVKPDPSLDIVKKGLQLMIDFKPDAIIGLGGGSSLDTSKGILYYYMKTLNTLIYNEKIHKPYLIAVPTTSGSGSEVTAYSVITDTEKDIKIPLVDENMIPDMAILDSQFTMSVPQKITADTGLDVLTHAIEAYVSRNATNFTDSYAEKAIKMVFKYLLRAYGNGDDKEAREKMHDASCMAGIAFTNGGLGLNHSIAHGIGAKLHIPHGRANAILLPYVIEFNSGIGGDLKEETGEKYREISEILGFPHSTIEEGIRSLIVAINVLKENLNIPLTLKDAGTDKSLFEKEKDNIVRNVMKDFCLPANPIEVSEKDVYSILEKIGGY</sequence>
<evidence type="ECO:0000256" key="1">
    <source>
        <dbReference type="ARBA" id="ARBA00023002"/>
    </source>
</evidence>
<dbReference type="InterPro" id="IPR056798">
    <property type="entry name" value="ADH_Fe_C"/>
</dbReference>
<dbReference type="PANTHER" id="PTHR11496:SF83">
    <property type="entry name" value="HYDROXYACID-OXOACID TRANSHYDROGENASE, MITOCHONDRIAL"/>
    <property type="match status" value="1"/>
</dbReference>
<dbReference type="PROSITE" id="PS00913">
    <property type="entry name" value="ADH_IRON_1"/>
    <property type="match status" value="1"/>
</dbReference>